<name>A0A3B4CC80_PYGNA</name>
<dbReference type="Proteomes" id="UP001501920">
    <property type="component" value="Chromosome 5"/>
</dbReference>
<reference evidence="13" key="2">
    <citation type="submission" date="2025-08" db="UniProtKB">
        <authorList>
            <consortium name="Ensembl"/>
        </authorList>
    </citation>
    <scope>IDENTIFICATION</scope>
</reference>
<accession>A0A3B4CC80</accession>
<keyword evidence="4" id="KW-0227">DNA damage</keyword>
<dbReference type="CTD" id="119392"/>
<evidence type="ECO:0000256" key="12">
    <source>
        <dbReference type="SAM" id="MobiDB-lite"/>
    </source>
</evidence>
<evidence type="ECO:0000256" key="6">
    <source>
        <dbReference type="ARBA" id="ARBA00023054"/>
    </source>
</evidence>
<reference evidence="13" key="3">
    <citation type="submission" date="2025-09" db="UniProtKB">
        <authorList>
            <consortium name="Ensembl"/>
        </authorList>
    </citation>
    <scope>IDENTIFICATION</scope>
</reference>
<dbReference type="GeneID" id="108426811"/>
<dbReference type="GO" id="GO:0032798">
    <property type="term" value="C:Swi5-Sfr1 complex"/>
    <property type="evidence" value="ECO:0007669"/>
    <property type="project" value="InterPro"/>
</dbReference>
<dbReference type="InterPro" id="IPR042429">
    <property type="entry name" value="SFR1"/>
</dbReference>
<dbReference type="GO" id="GO:0000724">
    <property type="term" value="P:double-strand break repair via homologous recombination"/>
    <property type="evidence" value="ECO:0007669"/>
    <property type="project" value="InterPro"/>
</dbReference>
<feature type="coiled-coil region" evidence="11">
    <location>
        <begin position="93"/>
        <end position="124"/>
    </location>
</feature>
<proteinExistence type="inferred from homology"/>
<evidence type="ECO:0000256" key="8">
    <source>
        <dbReference type="ARBA" id="ARBA00023204"/>
    </source>
</evidence>
<dbReference type="PANTHER" id="PTHR28643">
    <property type="entry name" value="SWI5-DEPENDENT RECOMBINATION DNA REPAIR PROTEIN 1 HOMOLOG"/>
    <property type="match status" value="1"/>
</dbReference>
<evidence type="ECO:0000256" key="4">
    <source>
        <dbReference type="ARBA" id="ARBA00022763"/>
    </source>
</evidence>
<evidence type="ECO:0000256" key="10">
    <source>
        <dbReference type="ARBA" id="ARBA00033234"/>
    </source>
</evidence>
<dbReference type="OMA" id="RSFNANF"/>
<comment type="similarity">
    <text evidence="2">Belongs to the SFR1/MEI5 family.</text>
</comment>
<keyword evidence="9" id="KW-0539">Nucleus</keyword>
<evidence type="ECO:0000256" key="11">
    <source>
        <dbReference type="SAM" id="Coils"/>
    </source>
</evidence>
<sequence>MDKTPERLSVEQQASVPSGSSVGKPMSAALKARLKRARPSFTSPLSVVKRLKIDDDELPQPLKEETDQTGQAEKEAEIDVNRNETMRDLKDPLQLSRSELLQLREKLKKDAREKSETLRRLKMVKMFRMKNDLTQLQDLIDKWRHCAQAVLYELQTELPTDGRKVSLSQLIDHFGLEDGILHFDRTEDDFINS</sequence>
<comment type="subcellular location">
    <subcellularLocation>
        <location evidence="1">Nucleus</location>
    </subcellularLocation>
</comment>
<dbReference type="GO" id="GO:0003713">
    <property type="term" value="F:transcription coactivator activity"/>
    <property type="evidence" value="ECO:0007669"/>
    <property type="project" value="InterPro"/>
</dbReference>
<reference evidence="13 14" key="1">
    <citation type="submission" date="2020-10" db="EMBL/GenBank/DDBJ databases">
        <title>Pygocentrus nattereri (red-bellied piranha) genome, fPygNat1, primary haplotype.</title>
        <authorList>
            <person name="Myers G."/>
            <person name="Meyer A."/>
            <person name="Karagic N."/>
            <person name="Pippel M."/>
            <person name="Winkler S."/>
            <person name="Tracey A."/>
            <person name="Wood J."/>
            <person name="Formenti G."/>
            <person name="Howe K."/>
            <person name="Fedrigo O."/>
            <person name="Jarvis E.D."/>
        </authorList>
    </citation>
    <scope>NUCLEOTIDE SEQUENCE [LARGE SCALE GENOMIC DNA]</scope>
</reference>
<feature type="compositionally biased region" description="Polar residues" evidence="12">
    <location>
        <begin position="10"/>
        <end position="21"/>
    </location>
</feature>
<dbReference type="Gene3D" id="6.10.140.1020">
    <property type="match status" value="1"/>
</dbReference>
<feature type="compositionally biased region" description="Basic and acidic residues" evidence="12">
    <location>
        <begin position="62"/>
        <end position="77"/>
    </location>
</feature>
<feature type="region of interest" description="Disordered" evidence="12">
    <location>
        <begin position="50"/>
        <end position="77"/>
    </location>
</feature>
<keyword evidence="8" id="KW-0234">DNA repair</keyword>
<keyword evidence="5" id="KW-0805">Transcription regulation</keyword>
<evidence type="ECO:0000256" key="2">
    <source>
        <dbReference type="ARBA" id="ARBA00008729"/>
    </source>
</evidence>
<evidence type="ECO:0000256" key="9">
    <source>
        <dbReference type="ARBA" id="ARBA00023242"/>
    </source>
</evidence>
<dbReference type="GeneTree" id="ENSGT00390000018550"/>
<keyword evidence="6 11" id="KW-0175">Coiled coil</keyword>
<protein>
    <recommendedName>
        <fullName evidence="3">Swi5-dependent recombination DNA repair protein 1 homolog</fullName>
    </recommendedName>
    <alternativeName>
        <fullName evidence="10">Meiosis protein 5 homolog</fullName>
    </alternativeName>
</protein>
<organism evidence="13 14">
    <name type="scientific">Pygocentrus nattereri</name>
    <name type="common">Red-bellied piranha</name>
    <dbReference type="NCBI Taxonomy" id="42514"/>
    <lineage>
        <taxon>Eukaryota</taxon>
        <taxon>Metazoa</taxon>
        <taxon>Chordata</taxon>
        <taxon>Craniata</taxon>
        <taxon>Vertebrata</taxon>
        <taxon>Euteleostomi</taxon>
        <taxon>Actinopterygii</taxon>
        <taxon>Neopterygii</taxon>
        <taxon>Teleostei</taxon>
        <taxon>Ostariophysi</taxon>
        <taxon>Characiformes</taxon>
        <taxon>Characoidei</taxon>
        <taxon>Pygocentrus</taxon>
    </lineage>
</organism>
<dbReference type="RefSeq" id="XP_017552053.1">
    <property type="nucleotide sequence ID" value="XM_017696564.2"/>
</dbReference>
<dbReference type="Ensembl" id="ENSPNAT00000000048.2">
    <property type="protein sequence ID" value="ENSPNAP00000008486.1"/>
    <property type="gene ID" value="ENSPNAG00000014101.2"/>
</dbReference>
<evidence type="ECO:0000256" key="5">
    <source>
        <dbReference type="ARBA" id="ARBA00023015"/>
    </source>
</evidence>
<evidence type="ECO:0000256" key="3">
    <source>
        <dbReference type="ARBA" id="ARBA00014688"/>
    </source>
</evidence>
<dbReference type="InterPro" id="IPR018468">
    <property type="entry name" value="SFR1/Mei5"/>
</dbReference>
<keyword evidence="14" id="KW-1185">Reference proteome</keyword>
<evidence type="ECO:0000256" key="1">
    <source>
        <dbReference type="ARBA" id="ARBA00004123"/>
    </source>
</evidence>
<feature type="region of interest" description="Disordered" evidence="12">
    <location>
        <begin position="1"/>
        <end position="24"/>
    </location>
</feature>
<dbReference type="OrthoDB" id="10051617at2759"/>
<evidence type="ECO:0000313" key="13">
    <source>
        <dbReference type="Ensembl" id="ENSPNAP00000008486.1"/>
    </source>
</evidence>
<dbReference type="PANTHER" id="PTHR28643:SF1">
    <property type="entry name" value="SWI5-DEPENDENT RECOMBINATION DNA REPAIR PROTEIN 1 HOMOLOG"/>
    <property type="match status" value="1"/>
</dbReference>
<gene>
    <name evidence="13" type="primary">SFR1</name>
</gene>
<dbReference type="Pfam" id="PF10376">
    <property type="entry name" value="Mei5"/>
    <property type="match status" value="2"/>
</dbReference>
<keyword evidence="7" id="KW-0804">Transcription</keyword>
<evidence type="ECO:0000313" key="14">
    <source>
        <dbReference type="Proteomes" id="UP001501920"/>
    </source>
</evidence>
<evidence type="ECO:0000256" key="7">
    <source>
        <dbReference type="ARBA" id="ARBA00023163"/>
    </source>
</evidence>
<dbReference type="AlphaFoldDB" id="A0A3B4CC80"/>